<reference evidence="2 3" key="1">
    <citation type="submission" date="2025-04" db="UniProtKB">
        <authorList>
            <consortium name="RefSeq"/>
        </authorList>
    </citation>
    <scope>IDENTIFICATION</scope>
</reference>
<evidence type="ECO:0000313" key="1">
    <source>
        <dbReference type="Proteomes" id="UP001165740"/>
    </source>
</evidence>
<protein>
    <submittedName>
        <fullName evidence="2 3">Uncharacterized protein LOC106057398 isoform X1</fullName>
    </submittedName>
</protein>
<name>A0A9W2YRF2_BIOGL</name>
<organism evidence="1 2">
    <name type="scientific">Biomphalaria glabrata</name>
    <name type="common">Bloodfluke planorb</name>
    <name type="synonym">Freshwater snail</name>
    <dbReference type="NCBI Taxonomy" id="6526"/>
    <lineage>
        <taxon>Eukaryota</taxon>
        <taxon>Metazoa</taxon>
        <taxon>Spiralia</taxon>
        <taxon>Lophotrochozoa</taxon>
        <taxon>Mollusca</taxon>
        <taxon>Gastropoda</taxon>
        <taxon>Heterobranchia</taxon>
        <taxon>Euthyneura</taxon>
        <taxon>Panpulmonata</taxon>
        <taxon>Hygrophila</taxon>
        <taxon>Lymnaeoidea</taxon>
        <taxon>Planorbidae</taxon>
        <taxon>Biomphalaria</taxon>
    </lineage>
</organism>
<dbReference type="OrthoDB" id="6159122at2759"/>
<evidence type="ECO:0000313" key="2">
    <source>
        <dbReference type="RefSeq" id="XP_055865210.1"/>
    </source>
</evidence>
<gene>
    <name evidence="2 3" type="primary">LOC106057398</name>
</gene>
<dbReference type="GeneID" id="106057398"/>
<dbReference type="RefSeq" id="XP_055865210.1">
    <property type="nucleotide sequence ID" value="XM_056009235.1"/>
</dbReference>
<evidence type="ECO:0000313" key="3">
    <source>
        <dbReference type="RefSeq" id="XP_055865212.1"/>
    </source>
</evidence>
<dbReference type="AlphaFoldDB" id="A0A9W2YRF2"/>
<sequence length="283" mass="32701">MTMFDNKLWMKVHIGKSGLQPLLGVYKPRKCDCEQVTSNAMSTTGNSSRVCSFRLPLMDSPADIEFLRNKFGWCMPREEQVIRSQTLTVAPPGAYNNPALRSTSSTTVITNSSSRRQKMQSVYFRHHFVSKSSAQLDREKLMHKITEELKEYEKSQTFLFDSRLAFDAESGNEVKQPSKNRRRASSVVRHAEIRNKEMDKISTRARNTYQAHLDLLQKKMSQQISSDDELTRKVHLQIHTKRNEERQDALSKIVKLENVRLQYKNSKAQVQLSGVKEREDSET</sequence>
<accession>A0A9W2YRF2</accession>
<dbReference type="Proteomes" id="UP001165740">
    <property type="component" value="Chromosome 13"/>
</dbReference>
<dbReference type="RefSeq" id="XP_055865212.1">
    <property type="nucleotide sequence ID" value="XM_056009237.1"/>
</dbReference>
<proteinExistence type="predicted"/>
<keyword evidence="1" id="KW-1185">Reference proteome</keyword>